<dbReference type="InterPro" id="IPR056383">
    <property type="entry name" value="DGKI-like_dom"/>
</dbReference>
<dbReference type="SMART" id="SM00109">
    <property type="entry name" value="C1"/>
    <property type="match status" value="2"/>
</dbReference>
<feature type="region of interest" description="Disordered" evidence="44">
    <location>
        <begin position="1006"/>
        <end position="1042"/>
    </location>
</feature>
<evidence type="ECO:0000256" key="14">
    <source>
        <dbReference type="ARBA" id="ARBA00022771"/>
    </source>
</evidence>
<dbReference type="KEGG" id="vko:123026910"/>
<comment type="similarity">
    <text evidence="6 43">Belongs to the eukaryotic diacylglycerol kinase family.</text>
</comment>
<dbReference type="InterPro" id="IPR002110">
    <property type="entry name" value="Ankyrin_rpt"/>
</dbReference>
<dbReference type="OrthoDB" id="242257at2759"/>
<dbReference type="GO" id="GO:0007200">
    <property type="term" value="P:phospholipase C-activating G protein-coupled receptor signaling pathway"/>
    <property type="evidence" value="ECO:0007669"/>
    <property type="project" value="InterPro"/>
</dbReference>
<comment type="catalytic activity">
    <reaction evidence="38">
        <text>1-octadecanoyl-2-(9Z-octadecenoyl)-sn-glycerol + ATP = 1-octadecanoyl-2-(9Z-octadecenoyl)-sn-glycero-3-phosphate + ADP + H(+)</text>
        <dbReference type="Rhea" id="RHEA:43424"/>
        <dbReference type="ChEBI" id="CHEBI:15378"/>
        <dbReference type="ChEBI" id="CHEBI:30616"/>
        <dbReference type="ChEBI" id="CHEBI:74560"/>
        <dbReference type="ChEBI" id="CHEBI:75468"/>
        <dbReference type="ChEBI" id="CHEBI:456216"/>
    </reaction>
    <physiologicalReaction direction="left-to-right" evidence="38">
        <dbReference type="Rhea" id="RHEA:43425"/>
    </physiologicalReaction>
</comment>
<evidence type="ECO:0000256" key="38">
    <source>
        <dbReference type="ARBA" id="ARBA00051008"/>
    </source>
</evidence>
<evidence type="ECO:0000256" key="37">
    <source>
        <dbReference type="ARBA" id="ARBA00050897"/>
    </source>
</evidence>
<evidence type="ECO:0000256" key="19">
    <source>
        <dbReference type="ARBA" id="ARBA00023098"/>
    </source>
</evidence>
<evidence type="ECO:0000256" key="40">
    <source>
        <dbReference type="ARBA" id="ARBA00051725"/>
    </source>
</evidence>
<comment type="catalytic activity">
    <reaction evidence="34">
        <text>1-(9Z-octadecenoyl)-2-hexadecanoyl-sn-glycerol + ATP = 1-(9Z)-octadecenoyl-2-hexadecanoyl-sn-glycero-3-phosphate + ADP + H(+)</text>
        <dbReference type="Rhea" id="RHEA:43420"/>
        <dbReference type="ChEBI" id="CHEBI:15378"/>
        <dbReference type="ChEBI" id="CHEBI:30616"/>
        <dbReference type="ChEBI" id="CHEBI:74551"/>
        <dbReference type="ChEBI" id="CHEBI:75447"/>
        <dbReference type="ChEBI" id="CHEBI:456216"/>
    </reaction>
    <physiologicalReaction direction="left-to-right" evidence="34">
        <dbReference type="Rhea" id="RHEA:43421"/>
    </physiologicalReaction>
</comment>
<comment type="catalytic activity">
    <reaction evidence="23">
        <text>1,2-di-(9Z-octadecenoyl)-sn-glycerol + ATP = 1,2-di-(9Z-octadecenoyl)-sn-glycero-3-phosphate + ADP + H(+)</text>
        <dbReference type="Rhea" id="RHEA:40327"/>
        <dbReference type="ChEBI" id="CHEBI:15378"/>
        <dbReference type="ChEBI" id="CHEBI:30616"/>
        <dbReference type="ChEBI" id="CHEBI:52333"/>
        <dbReference type="ChEBI" id="CHEBI:74546"/>
        <dbReference type="ChEBI" id="CHEBI:456216"/>
    </reaction>
    <physiologicalReaction direction="left-to-right" evidence="23">
        <dbReference type="Rhea" id="RHEA:40328"/>
    </physiologicalReaction>
</comment>
<evidence type="ECO:0000256" key="13">
    <source>
        <dbReference type="ARBA" id="ARBA00022741"/>
    </source>
</evidence>
<evidence type="ECO:0000256" key="44">
    <source>
        <dbReference type="SAM" id="MobiDB-lite"/>
    </source>
</evidence>
<dbReference type="Pfam" id="PF00781">
    <property type="entry name" value="DAGK_cat"/>
    <property type="match status" value="1"/>
</dbReference>
<dbReference type="InterPro" id="IPR017438">
    <property type="entry name" value="ATP-NAD_kinase_N"/>
</dbReference>
<evidence type="ECO:0000256" key="34">
    <source>
        <dbReference type="ARBA" id="ARBA00050429"/>
    </source>
</evidence>
<evidence type="ECO:0000256" key="9">
    <source>
        <dbReference type="ARBA" id="ARBA00022553"/>
    </source>
</evidence>
<dbReference type="GO" id="GO:0047649">
    <property type="term" value="F:alkylglycerol kinase activity"/>
    <property type="evidence" value="ECO:0007669"/>
    <property type="project" value="UniProtKB-EC"/>
</dbReference>
<evidence type="ECO:0000256" key="42">
    <source>
        <dbReference type="PROSITE-ProRule" id="PRU00023"/>
    </source>
</evidence>
<comment type="catalytic activity">
    <reaction evidence="27">
        <text>1-O-hexadecyl-sn-glycerol + ATP = 1-O-hexadecyl-sn-glycero-3-phosphate + ADP + H(+)</text>
        <dbReference type="Rhea" id="RHEA:41672"/>
        <dbReference type="ChEBI" id="CHEBI:15378"/>
        <dbReference type="ChEBI" id="CHEBI:30616"/>
        <dbReference type="ChEBI" id="CHEBI:34115"/>
        <dbReference type="ChEBI" id="CHEBI:77580"/>
        <dbReference type="ChEBI" id="CHEBI:456216"/>
    </reaction>
    <physiologicalReaction direction="left-to-right" evidence="27">
        <dbReference type="Rhea" id="RHEA:41673"/>
    </physiologicalReaction>
</comment>
<keyword evidence="11" id="KW-0479">Metal-binding</keyword>
<dbReference type="SUPFAM" id="SSF111331">
    <property type="entry name" value="NAD kinase/diacylglycerol kinase-like"/>
    <property type="match status" value="1"/>
</dbReference>
<comment type="catalytic activity">
    <reaction evidence="24">
        <text>1,2-didecanoyl-sn-glycerol + ATP = 1,2-didecanoyl-sn-glycero-3-phosphate + ADP + H(+)</text>
        <dbReference type="Rhea" id="RHEA:43428"/>
        <dbReference type="ChEBI" id="CHEBI:15378"/>
        <dbReference type="ChEBI" id="CHEBI:18155"/>
        <dbReference type="ChEBI" id="CHEBI:30616"/>
        <dbReference type="ChEBI" id="CHEBI:78227"/>
        <dbReference type="ChEBI" id="CHEBI:456216"/>
    </reaction>
    <physiologicalReaction direction="left-to-right" evidence="24">
        <dbReference type="Rhea" id="RHEA:43429"/>
    </physiologicalReaction>
</comment>
<dbReference type="GO" id="GO:0005524">
    <property type="term" value="F:ATP binding"/>
    <property type="evidence" value="ECO:0007669"/>
    <property type="project" value="UniProtKB-KW"/>
</dbReference>
<proteinExistence type="inferred from homology"/>
<dbReference type="AlphaFoldDB" id="A0A8D2L707"/>
<keyword evidence="19" id="KW-0443">Lipid metabolism</keyword>
<feature type="repeat" description="ANK" evidence="42">
    <location>
        <begin position="1081"/>
        <end position="1104"/>
    </location>
</feature>
<dbReference type="CDD" id="cd20849">
    <property type="entry name" value="C1_DGKzeta_rpt1"/>
    <property type="match status" value="1"/>
</dbReference>
<keyword evidence="20" id="KW-0472">Membrane</keyword>
<dbReference type="FunFam" id="2.60.200.40:FF:000002">
    <property type="entry name" value="Diacylglycerol kinase"/>
    <property type="match status" value="1"/>
</dbReference>
<comment type="catalytic activity">
    <reaction evidence="31">
        <text>1-O-alkyl-2-acyl-sn-glycerol + ATP = 1-O-alkyl-2-acyl-sn-glycero-3-phosphate + ADP + H(+)</text>
        <dbReference type="Rhea" id="RHEA:44072"/>
        <dbReference type="ChEBI" id="CHEBI:15378"/>
        <dbReference type="ChEBI" id="CHEBI:30616"/>
        <dbReference type="ChEBI" id="CHEBI:52595"/>
        <dbReference type="ChEBI" id="CHEBI:73332"/>
        <dbReference type="ChEBI" id="CHEBI:456216"/>
    </reaction>
    <physiologicalReaction direction="left-to-right" evidence="31">
        <dbReference type="Rhea" id="RHEA:44073"/>
    </physiologicalReaction>
</comment>
<evidence type="ECO:0000256" key="4">
    <source>
        <dbReference type="ARBA" id="ARBA00004514"/>
    </source>
</evidence>
<keyword evidence="18 42" id="KW-0040">ANK repeat</keyword>
<comment type="subcellular location">
    <subcellularLocation>
        <location evidence="2">Cell membrane</location>
    </subcellularLocation>
    <subcellularLocation>
        <location evidence="3">Cell projection</location>
        <location evidence="3">Lamellipodium</location>
    </subcellularLocation>
    <subcellularLocation>
        <location evidence="4">Cytoplasm</location>
        <location evidence="4">Cytosol</location>
    </subcellularLocation>
    <subcellularLocation>
        <location evidence="1">Nucleus</location>
    </subcellularLocation>
</comment>
<comment type="catalytic activity">
    <reaction evidence="33">
        <text>a 1-O-alkyl-sn-glycerol + ATP = a 1-O-alkyl-sn-glycero-3-phosphate + ADP + H(+)</text>
        <dbReference type="Rhea" id="RHEA:16937"/>
        <dbReference type="ChEBI" id="CHEBI:15378"/>
        <dbReference type="ChEBI" id="CHEBI:15850"/>
        <dbReference type="ChEBI" id="CHEBI:30616"/>
        <dbReference type="ChEBI" id="CHEBI:58014"/>
        <dbReference type="ChEBI" id="CHEBI:456216"/>
        <dbReference type="EC" id="2.7.1.93"/>
    </reaction>
    <physiologicalReaction direction="left-to-right" evidence="33">
        <dbReference type="Rhea" id="RHEA:16938"/>
    </physiologicalReaction>
</comment>
<dbReference type="InterPro" id="IPR047484">
    <property type="entry name" value="C1_DGKzeta_rpt2"/>
</dbReference>
<keyword evidence="16" id="KW-0862">Zinc</keyword>
<evidence type="ECO:0000256" key="17">
    <source>
        <dbReference type="ARBA" id="ARBA00022840"/>
    </source>
</evidence>
<dbReference type="PROSITE" id="PS50088">
    <property type="entry name" value="ANK_REPEAT"/>
    <property type="match status" value="2"/>
</dbReference>
<dbReference type="Gene3D" id="1.25.40.20">
    <property type="entry name" value="Ankyrin repeat-containing domain"/>
    <property type="match status" value="1"/>
</dbReference>
<evidence type="ECO:0000256" key="11">
    <source>
        <dbReference type="ARBA" id="ARBA00022723"/>
    </source>
</evidence>
<comment type="catalytic activity">
    <reaction evidence="26">
        <text>a 1,2-diacyl-sn-glycerol + ATP = a 1,2-diacyl-sn-glycero-3-phosphate + ADP + H(+)</text>
        <dbReference type="Rhea" id="RHEA:10272"/>
        <dbReference type="ChEBI" id="CHEBI:15378"/>
        <dbReference type="ChEBI" id="CHEBI:17815"/>
        <dbReference type="ChEBI" id="CHEBI:30616"/>
        <dbReference type="ChEBI" id="CHEBI:58608"/>
        <dbReference type="ChEBI" id="CHEBI:456216"/>
        <dbReference type="EC" id="2.7.1.107"/>
    </reaction>
    <physiologicalReaction direction="left-to-right" evidence="26">
        <dbReference type="Rhea" id="RHEA:10273"/>
    </physiologicalReaction>
</comment>
<comment type="pathway">
    <text evidence="41">Glycerolipid metabolism.</text>
</comment>
<dbReference type="InterPro" id="IPR001206">
    <property type="entry name" value="Diacylglycerol_kinase_cat_dom"/>
</dbReference>
<dbReference type="PROSITE" id="PS50146">
    <property type="entry name" value="DAGK"/>
    <property type="match status" value="1"/>
</dbReference>
<dbReference type="PANTHER" id="PTHR11255:SF43">
    <property type="entry name" value="DIACYLGLYCEROL KINASE ZETA"/>
    <property type="match status" value="1"/>
</dbReference>
<keyword evidence="22" id="KW-0966">Cell projection</keyword>
<protein>
    <recommendedName>
        <fullName evidence="43">Diacylglycerol kinase</fullName>
        <shortName evidence="43">DAG kinase</shortName>
        <ecNumber evidence="43">2.7.1.107</ecNumber>
    </recommendedName>
</protein>
<dbReference type="PROSITE" id="PS50297">
    <property type="entry name" value="ANK_REP_REGION"/>
    <property type="match status" value="1"/>
</dbReference>
<dbReference type="FunFam" id="1.25.40.20:FF:000034">
    <property type="entry name" value="Diacylglycerol kinase"/>
    <property type="match status" value="1"/>
</dbReference>
<dbReference type="Gene3D" id="2.60.200.40">
    <property type="match status" value="1"/>
</dbReference>
<accession>A0A8D2L707</accession>
<evidence type="ECO:0000256" key="3">
    <source>
        <dbReference type="ARBA" id="ARBA00004510"/>
    </source>
</evidence>
<comment type="catalytic activity">
    <reaction evidence="28">
        <text>1-O-hexadecyl-2-(5Z,8Z,11Z,14Z-eicosatetraenoyl)-sn-glycerol + ATP = 1-O-hexadecyl-2-(5Z,8Z,11Z,14Z-eicosatetraenoyl)-sn-glycero-3-phosphate + ADP + H(+)</text>
        <dbReference type="Rhea" id="RHEA:40403"/>
        <dbReference type="ChEBI" id="CHEBI:15378"/>
        <dbReference type="ChEBI" id="CHEBI:30616"/>
        <dbReference type="ChEBI" id="CHEBI:77184"/>
        <dbReference type="ChEBI" id="CHEBI:77186"/>
        <dbReference type="ChEBI" id="CHEBI:456216"/>
    </reaction>
    <physiologicalReaction direction="left-to-right" evidence="28">
        <dbReference type="Rhea" id="RHEA:40404"/>
    </physiologicalReaction>
</comment>
<dbReference type="Gene3D" id="3.40.50.10330">
    <property type="entry name" value="Probable inorganic polyphosphate/atp-NAD kinase, domain 1"/>
    <property type="match status" value="1"/>
</dbReference>
<evidence type="ECO:0000256" key="43">
    <source>
        <dbReference type="RuleBase" id="RU361128"/>
    </source>
</evidence>
<dbReference type="GO" id="GO:0030027">
    <property type="term" value="C:lamellipodium"/>
    <property type="evidence" value="ECO:0007669"/>
    <property type="project" value="UniProtKB-SubCell"/>
</dbReference>
<gene>
    <name evidence="46" type="primary">DGKZ</name>
</gene>
<dbReference type="InterPro" id="IPR047485">
    <property type="entry name" value="C1_DGKzeta_rpt1"/>
</dbReference>
<dbReference type="GO" id="GO:0046486">
    <property type="term" value="P:glycerolipid metabolic process"/>
    <property type="evidence" value="ECO:0007669"/>
    <property type="project" value="UniProtKB-UniPathway"/>
</dbReference>
<feature type="region of interest" description="Disordered" evidence="44">
    <location>
        <begin position="481"/>
        <end position="509"/>
    </location>
</feature>
<evidence type="ECO:0000256" key="35">
    <source>
        <dbReference type="ARBA" id="ARBA00050690"/>
    </source>
</evidence>
<feature type="domain" description="DAGKc" evidence="45">
    <location>
        <begin position="521"/>
        <end position="655"/>
    </location>
</feature>
<evidence type="ECO:0000256" key="33">
    <source>
        <dbReference type="ARBA" id="ARBA00049500"/>
    </source>
</evidence>
<evidence type="ECO:0000256" key="23">
    <source>
        <dbReference type="ARBA" id="ARBA00023371"/>
    </source>
</evidence>
<evidence type="ECO:0000256" key="6">
    <source>
        <dbReference type="ARBA" id="ARBA00009280"/>
    </source>
</evidence>
<comment type="catalytic activity">
    <reaction evidence="35">
        <text>1,2-di-(5Z,8Z,11Z,14Z)-eicosatetraenoyl-sn-glycerol + ATP = 1,2-di-(5Z,8Z,11Z,14Z)-eicosatetraenoyl-sn-glycero-3-phosphate + ADP + H(+)</text>
        <dbReference type="Rhea" id="RHEA:40351"/>
        <dbReference type="ChEBI" id="CHEBI:15378"/>
        <dbReference type="ChEBI" id="CHEBI:30616"/>
        <dbReference type="ChEBI" id="CHEBI:77125"/>
        <dbReference type="ChEBI" id="CHEBI:77126"/>
        <dbReference type="ChEBI" id="CHEBI:456216"/>
    </reaction>
    <physiologicalReaction direction="left-to-right" evidence="35">
        <dbReference type="Rhea" id="RHEA:40352"/>
    </physiologicalReaction>
</comment>
<reference evidence="46" key="2">
    <citation type="submission" date="2025-09" db="UniProtKB">
        <authorList>
            <consortium name="Ensembl"/>
        </authorList>
    </citation>
    <scope>IDENTIFICATION</scope>
</reference>
<reference evidence="46" key="1">
    <citation type="submission" date="2025-08" db="UniProtKB">
        <authorList>
            <consortium name="Ensembl"/>
        </authorList>
    </citation>
    <scope>IDENTIFICATION</scope>
</reference>
<evidence type="ECO:0000256" key="5">
    <source>
        <dbReference type="ARBA" id="ARBA00005175"/>
    </source>
</evidence>
<evidence type="ECO:0000256" key="10">
    <source>
        <dbReference type="ARBA" id="ARBA00022679"/>
    </source>
</evidence>
<evidence type="ECO:0000256" key="15">
    <source>
        <dbReference type="ARBA" id="ARBA00022777"/>
    </source>
</evidence>
<dbReference type="Gene3D" id="3.30.60.20">
    <property type="match status" value="1"/>
</dbReference>
<evidence type="ECO:0000256" key="21">
    <source>
        <dbReference type="ARBA" id="ARBA00023242"/>
    </source>
</evidence>
<comment type="catalytic activity">
    <reaction evidence="40">
        <text>1-eicosanoyl-2-(5Z,8Z,11Z,14Z)-eicosatetraenoyl-sn-glycerol + ATP = 1-eicosanoyl-2-(5Z,8Z,11Z,14Z)-eicosatetraenoyl-sn-glycero-3-phosphate + ADP + H(+)</text>
        <dbReference type="Rhea" id="RHEA:40331"/>
        <dbReference type="ChEBI" id="CHEBI:15378"/>
        <dbReference type="ChEBI" id="CHEBI:30616"/>
        <dbReference type="ChEBI" id="CHEBI:77094"/>
        <dbReference type="ChEBI" id="CHEBI:87223"/>
        <dbReference type="ChEBI" id="CHEBI:456216"/>
    </reaction>
    <physiologicalReaction direction="left-to-right" evidence="40">
        <dbReference type="Rhea" id="RHEA:40332"/>
    </physiologicalReaction>
</comment>
<dbReference type="CDD" id="cd20895">
    <property type="entry name" value="C1_DGKzeta_rpt2"/>
    <property type="match status" value="1"/>
</dbReference>
<keyword evidence="10 43" id="KW-0808">Transferase</keyword>
<comment type="catalytic activity">
    <reaction evidence="39">
        <text>1,2-ditetradecanoyl-sn-glycerol + ATP = 1,2-ditetradecanoyl-sn-glycero-3-phosphate + ADP + H(+)</text>
        <dbReference type="Rhea" id="RHEA:43444"/>
        <dbReference type="ChEBI" id="CHEBI:15378"/>
        <dbReference type="ChEBI" id="CHEBI:30616"/>
        <dbReference type="ChEBI" id="CHEBI:80651"/>
        <dbReference type="ChEBI" id="CHEBI:83550"/>
        <dbReference type="ChEBI" id="CHEBI:456216"/>
    </reaction>
    <physiologicalReaction direction="left-to-right" evidence="39">
        <dbReference type="Rhea" id="RHEA:43445"/>
    </physiologicalReaction>
</comment>
<dbReference type="Proteomes" id="UP000694545">
    <property type="component" value="Unplaced"/>
</dbReference>
<dbReference type="GO" id="GO:0004143">
    <property type="term" value="F:ATP-dependent diacylglycerol kinase activity"/>
    <property type="evidence" value="ECO:0007669"/>
    <property type="project" value="UniProtKB-EC"/>
</dbReference>
<dbReference type="OMA" id="NMIDNDK"/>
<evidence type="ECO:0000256" key="24">
    <source>
        <dbReference type="ARBA" id="ARBA00023395"/>
    </source>
</evidence>
<evidence type="ECO:0000256" key="12">
    <source>
        <dbReference type="ARBA" id="ARBA00022737"/>
    </source>
</evidence>
<dbReference type="GeneID" id="123026910"/>
<feature type="region of interest" description="Disordered" evidence="44">
    <location>
        <begin position="69"/>
        <end position="94"/>
    </location>
</feature>
<dbReference type="Ensembl" id="ENSVKKT00000017915.1">
    <property type="protein sequence ID" value="ENSVKKP00000017479.1"/>
    <property type="gene ID" value="ENSVKKG00000011960.1"/>
</dbReference>
<dbReference type="Pfam" id="PF23578">
    <property type="entry name" value="DGKI"/>
    <property type="match status" value="1"/>
</dbReference>
<evidence type="ECO:0000256" key="36">
    <source>
        <dbReference type="ARBA" id="ARBA00050789"/>
    </source>
</evidence>
<keyword evidence="15 43" id="KW-0418">Kinase</keyword>
<evidence type="ECO:0000256" key="18">
    <source>
        <dbReference type="ARBA" id="ARBA00023043"/>
    </source>
</evidence>
<dbReference type="InterPro" id="IPR036770">
    <property type="entry name" value="Ankyrin_rpt-contain_sf"/>
</dbReference>
<evidence type="ECO:0000256" key="16">
    <source>
        <dbReference type="ARBA" id="ARBA00022833"/>
    </source>
</evidence>
<dbReference type="UniPathway" id="UPA00230"/>
<dbReference type="FunFam" id="3.40.50.10330:FF:000002">
    <property type="entry name" value="Diacylglycerol kinase"/>
    <property type="match status" value="1"/>
</dbReference>
<dbReference type="InterPro" id="IPR002219">
    <property type="entry name" value="PKC_DAG/PE"/>
</dbReference>
<dbReference type="InterPro" id="IPR037607">
    <property type="entry name" value="DGK"/>
</dbReference>
<feature type="compositionally biased region" description="Pro residues" evidence="44">
    <location>
        <begin position="1026"/>
        <end position="1035"/>
    </location>
</feature>
<dbReference type="SMART" id="SM00248">
    <property type="entry name" value="ANK"/>
    <property type="match status" value="3"/>
</dbReference>
<comment type="catalytic activity">
    <reaction evidence="32">
        <text>1-O-hexadecyl-2-acetyl-sn-glycerol + ATP = 1-O-hexadecyl-2-acetyl-sn-glycero-3-phosphate + ADP + H(+)</text>
        <dbReference type="Rhea" id="RHEA:41676"/>
        <dbReference type="ChEBI" id="CHEBI:15378"/>
        <dbReference type="ChEBI" id="CHEBI:30616"/>
        <dbReference type="ChEBI" id="CHEBI:75936"/>
        <dbReference type="ChEBI" id="CHEBI:78385"/>
        <dbReference type="ChEBI" id="CHEBI:456216"/>
    </reaction>
    <physiologicalReaction direction="left-to-right" evidence="32">
        <dbReference type="Rhea" id="RHEA:41677"/>
    </physiologicalReaction>
</comment>
<evidence type="ECO:0000256" key="25">
    <source>
        <dbReference type="ARBA" id="ARBA00023400"/>
    </source>
</evidence>
<comment type="catalytic activity">
    <reaction evidence="25">
        <text>1-octadecanoyl-2-(5Z,8Z,11Z,14Z-eicosatetraenoyl)-sn-glycerol + ATP = 1-octadecanoyl-2-(5Z,8Z,11Z,14Z-eicosatetraenoyl)-sn-glycero-3-phosphate + ADP + H(+)</text>
        <dbReference type="Rhea" id="RHEA:40323"/>
        <dbReference type="ChEBI" id="CHEBI:15378"/>
        <dbReference type="ChEBI" id="CHEBI:30616"/>
        <dbReference type="ChEBI" id="CHEBI:75728"/>
        <dbReference type="ChEBI" id="CHEBI:77091"/>
        <dbReference type="ChEBI" id="CHEBI:456216"/>
    </reaction>
    <physiologicalReaction direction="left-to-right" evidence="25">
        <dbReference type="Rhea" id="RHEA:40324"/>
    </physiologicalReaction>
</comment>
<keyword evidence="14" id="KW-0863">Zinc-finger</keyword>
<comment type="catalytic activity">
    <reaction evidence="30">
        <text>1-O-hexadecyl-2-(9Z-octadecenoyl)-sn-glycerol + ATP = 1-O-hexadecyl-2-(9Z-octadecenoyl)-sn-glycero-3-phosphate + ADP + H(+)</text>
        <dbReference type="Rhea" id="RHEA:40407"/>
        <dbReference type="ChEBI" id="CHEBI:15378"/>
        <dbReference type="ChEBI" id="CHEBI:30616"/>
        <dbReference type="ChEBI" id="CHEBI:77185"/>
        <dbReference type="ChEBI" id="CHEBI:77187"/>
        <dbReference type="ChEBI" id="CHEBI:456216"/>
    </reaction>
    <physiologicalReaction direction="left-to-right" evidence="30">
        <dbReference type="Rhea" id="RHEA:40408"/>
    </physiologicalReaction>
</comment>
<evidence type="ECO:0000256" key="39">
    <source>
        <dbReference type="ARBA" id="ARBA00051332"/>
    </source>
</evidence>
<keyword evidence="9" id="KW-0597">Phosphoprotein</keyword>
<name>A0A8D2L707_VARKO</name>
<dbReference type="CTD" id="8525"/>
<keyword evidence="13 43" id="KW-0547">Nucleotide-binding</keyword>
<keyword evidence="47" id="KW-1185">Reference proteome</keyword>
<comment type="catalytic activity">
    <reaction evidence="37">
        <text>1-hexadecanoyl-2-(5Z,8Z,11Z,14Z-eicosatetraenoyl)-sn-glycerol + ATP = 1-hexadecanoyl-2-(5Z,8Z,11Z,14Z-eicosatetraenoyl)-sn-glycero-3-phosphate + ADP + H(+)</text>
        <dbReference type="Rhea" id="RHEA:40335"/>
        <dbReference type="ChEBI" id="CHEBI:15378"/>
        <dbReference type="ChEBI" id="CHEBI:30616"/>
        <dbReference type="ChEBI" id="CHEBI:72864"/>
        <dbReference type="ChEBI" id="CHEBI:77096"/>
        <dbReference type="ChEBI" id="CHEBI:456216"/>
    </reaction>
    <physiologicalReaction direction="left-to-right" evidence="37">
        <dbReference type="Rhea" id="RHEA:40336"/>
    </physiologicalReaction>
</comment>
<evidence type="ECO:0000256" key="28">
    <source>
        <dbReference type="ARBA" id="ARBA00034624"/>
    </source>
</evidence>
<evidence type="ECO:0000256" key="31">
    <source>
        <dbReference type="ARBA" id="ARBA00034642"/>
    </source>
</evidence>
<comment type="catalytic activity">
    <reaction evidence="29">
        <text>1-hexadecanoyl-2-(9Z-octadecenoyl)-sn-glycerol + ATP = 1-hexadecanoyl-2-(9Z-octadecenoyl)-sn-glycero-3-phosphate + ADP + H(+)</text>
        <dbReference type="Rhea" id="RHEA:43416"/>
        <dbReference type="ChEBI" id="CHEBI:15378"/>
        <dbReference type="ChEBI" id="CHEBI:30616"/>
        <dbReference type="ChEBI" id="CHEBI:64839"/>
        <dbReference type="ChEBI" id="CHEBI:75466"/>
        <dbReference type="ChEBI" id="CHEBI:456216"/>
    </reaction>
    <physiologicalReaction direction="left-to-right" evidence="29">
        <dbReference type="Rhea" id="RHEA:43417"/>
    </physiologicalReaction>
</comment>
<sequence>MESFLQRHFKKKTVSSGSRRTSIVALPASKARRRSVVGQPSALLVQRRRRSSAQLQGLSCLGSRRRCKWSSRRRSSTTTPHLSPRFSVQKKRGGQVHTIDTHLIGPSLLLASLIQVHEEEATCTESSSSDSSKEGLVESDQNEEVASSDSEGAGLATEQERQELQAELSACTRSPAEPRPLLRDPYYLRRRSSHLLPAEFVHSKATYGLQGHYRYFSQRRRSSETFRPGALLQPGRMQRTARRWKVLVGTSWLSLTAHKSPGMVPAHSDCGSDSSEGCSALLLKAIAKSGLQHMVTQPTPTLSLRSDLEREIRSTVDWSETAVYGEHIWFETNVSGDFCYVGEQNCVAKLLQKPLSKRKCAACKIVVHTPCIEQLEKINFRCKPSFRESGSRNIREPTIVRHHWVHRRRQEGKCRQCGKGFQQKFAFHSKEIVAISCSWCKQAYHSKVSCFMLQHIEEPCSLGAHAAVVIPPTWILRVRHPQNPLKSSKKKKRTSFKRKSSKKGPEEGRWKPFVIKPIPAPLMKPLLVFVNPKSGGNQGTKIFQSFLWYLNPRQVFDLSQGGPKEALEMYRKVHNLRILACGGDGTVGWILSILDQLRLNPPPPVAILPLGTGNDLARTLNWGGGYTDEPLSKILSHVEEGEIVQLDRWNLQVEPNVDANPEEKDETATDKLPLDVFNNYFSLGFDARVTLEFHESREANPEKFNSRFRNKMFYAGTAFSDFLMGSSKDLAKHIKVVCDGTDLTPKIQDLKPQCLVFLNIPRYCAGTMPWGNPGEHHDFEPQRHDDGCLEVIGFTMTSLAALQVGGHGERLHQCREVLLTTSKAIPMQVDGEPCKLGASCIRISLRNQANMVQKTKRRNSMPLLNDQQPVPERLRIRVSRIGMHDYEALHYDKEKLKEASVPLGIIVVPGDSDLELCRTHIEKLQEDFPPCSSTIQSLFPQDRDGAKPKTLSCQKLSPKWCFLDSTTADRFYRIDRGQEHLNYVTEISQDELFVLDPELVLTQTVGTSPAMPDLVDVPSSPTRQHPTPPASPPSTPVSSSETGSCLFLKDDALIDAAKNNDFHKFRELHRAGKNLMMRDHMGQTVLHHAVKSGNKELVKYIIENAPAEILDMTEEENGETSLHQAAALRQRTICHYIVEAGASLMKTDLQGDTPKHRAEKANDPDLAAYLENRQHYQMIQREDQETAV</sequence>
<comment type="catalytic activity">
    <reaction evidence="36">
        <text>1-octadecanoyl-2-(4Z,7Z,10Z,13Z,16Z,19Z-docosahexaenoyl)-sn-glycerol + ATP = 1-octadecanoyl-2-(4Z,7Z,10Z,13Z,16Z,19Z-docosahexaenoyl)-sn-glycero-3-phosphate + ADP + H(+)</text>
        <dbReference type="Rhea" id="RHEA:40359"/>
        <dbReference type="ChEBI" id="CHEBI:15378"/>
        <dbReference type="ChEBI" id="CHEBI:30616"/>
        <dbReference type="ChEBI" id="CHEBI:77129"/>
        <dbReference type="ChEBI" id="CHEBI:77130"/>
        <dbReference type="ChEBI" id="CHEBI:456216"/>
    </reaction>
    <physiologicalReaction direction="left-to-right" evidence="36">
        <dbReference type="Rhea" id="RHEA:40360"/>
    </physiologicalReaction>
</comment>
<evidence type="ECO:0000256" key="2">
    <source>
        <dbReference type="ARBA" id="ARBA00004236"/>
    </source>
</evidence>
<evidence type="ECO:0000313" key="47">
    <source>
        <dbReference type="Proteomes" id="UP000694545"/>
    </source>
</evidence>
<keyword evidence="8" id="KW-0963">Cytoplasm</keyword>
<evidence type="ECO:0000256" key="7">
    <source>
        <dbReference type="ARBA" id="ARBA00022475"/>
    </source>
</evidence>
<dbReference type="SUPFAM" id="SSF48403">
    <property type="entry name" value="Ankyrin repeat"/>
    <property type="match status" value="1"/>
</dbReference>
<comment type="pathway">
    <text evidence="5">Lipid metabolism; glycerolipid metabolism.</text>
</comment>
<evidence type="ECO:0000256" key="20">
    <source>
        <dbReference type="ARBA" id="ARBA00023136"/>
    </source>
</evidence>
<evidence type="ECO:0000256" key="22">
    <source>
        <dbReference type="ARBA" id="ARBA00023273"/>
    </source>
</evidence>
<dbReference type="InterPro" id="IPR016064">
    <property type="entry name" value="NAD/diacylglycerol_kinase_sf"/>
</dbReference>
<evidence type="ECO:0000256" key="32">
    <source>
        <dbReference type="ARBA" id="ARBA00034647"/>
    </source>
</evidence>
<keyword evidence="21" id="KW-0539">Nucleus</keyword>
<evidence type="ECO:0000256" key="41">
    <source>
        <dbReference type="ARBA" id="ARBA00060536"/>
    </source>
</evidence>
<feature type="repeat" description="ANK" evidence="42">
    <location>
        <begin position="1117"/>
        <end position="1149"/>
    </location>
</feature>
<dbReference type="InterPro" id="IPR000756">
    <property type="entry name" value="Diacylglycerol_kin_accessory"/>
</dbReference>
<dbReference type="EC" id="2.7.1.107" evidence="43"/>
<keyword evidence="12" id="KW-0677">Repeat</keyword>
<evidence type="ECO:0000256" key="1">
    <source>
        <dbReference type="ARBA" id="ARBA00004123"/>
    </source>
</evidence>
<evidence type="ECO:0000256" key="8">
    <source>
        <dbReference type="ARBA" id="ARBA00022490"/>
    </source>
</evidence>
<feature type="compositionally biased region" description="Basic residues" evidence="44">
    <location>
        <begin position="487"/>
        <end position="502"/>
    </location>
</feature>
<evidence type="ECO:0000256" key="30">
    <source>
        <dbReference type="ARBA" id="ARBA00034638"/>
    </source>
</evidence>
<dbReference type="SMART" id="SM00045">
    <property type="entry name" value="DAGKa"/>
    <property type="match status" value="1"/>
</dbReference>
<dbReference type="GO" id="GO:0008270">
    <property type="term" value="F:zinc ion binding"/>
    <property type="evidence" value="ECO:0007669"/>
    <property type="project" value="UniProtKB-KW"/>
</dbReference>
<evidence type="ECO:0000259" key="45">
    <source>
        <dbReference type="PROSITE" id="PS50146"/>
    </source>
</evidence>
<dbReference type="PANTHER" id="PTHR11255">
    <property type="entry name" value="DIACYLGLYCEROL KINASE"/>
    <property type="match status" value="1"/>
</dbReference>
<dbReference type="GO" id="GO:0005886">
    <property type="term" value="C:plasma membrane"/>
    <property type="evidence" value="ECO:0007669"/>
    <property type="project" value="UniProtKB-SubCell"/>
</dbReference>
<dbReference type="GO" id="GO:0005829">
    <property type="term" value="C:cytosol"/>
    <property type="evidence" value="ECO:0007669"/>
    <property type="project" value="UniProtKB-SubCell"/>
</dbReference>
<evidence type="ECO:0000256" key="27">
    <source>
        <dbReference type="ARBA" id="ARBA00034614"/>
    </source>
</evidence>
<keyword evidence="17 43" id="KW-0067">ATP-binding</keyword>
<evidence type="ECO:0000256" key="26">
    <source>
        <dbReference type="ARBA" id="ARBA00023411"/>
    </source>
</evidence>
<dbReference type="Pfam" id="PF12796">
    <property type="entry name" value="Ank_2"/>
    <property type="match status" value="1"/>
</dbReference>
<evidence type="ECO:0000313" key="46">
    <source>
        <dbReference type="Ensembl" id="ENSVKKP00000017479.1"/>
    </source>
</evidence>
<dbReference type="RefSeq" id="XP_044293041.1">
    <property type="nucleotide sequence ID" value="XM_044437106.1"/>
</dbReference>
<keyword evidence="7" id="KW-1003">Cell membrane</keyword>
<feature type="region of interest" description="Disordered" evidence="44">
    <location>
        <begin position="1"/>
        <end position="20"/>
    </location>
</feature>
<dbReference type="GO" id="GO:0005634">
    <property type="term" value="C:nucleus"/>
    <property type="evidence" value="ECO:0007669"/>
    <property type="project" value="UniProtKB-SubCell"/>
</dbReference>
<dbReference type="SMART" id="SM00046">
    <property type="entry name" value="DAGKc"/>
    <property type="match status" value="1"/>
</dbReference>
<dbReference type="Pfam" id="PF00609">
    <property type="entry name" value="DAGK_acc"/>
    <property type="match status" value="1"/>
</dbReference>
<organism evidence="46 47">
    <name type="scientific">Varanus komodoensis</name>
    <name type="common">Komodo dragon</name>
    <dbReference type="NCBI Taxonomy" id="61221"/>
    <lineage>
        <taxon>Eukaryota</taxon>
        <taxon>Metazoa</taxon>
        <taxon>Chordata</taxon>
        <taxon>Craniata</taxon>
        <taxon>Vertebrata</taxon>
        <taxon>Euteleostomi</taxon>
        <taxon>Lepidosauria</taxon>
        <taxon>Squamata</taxon>
        <taxon>Bifurcata</taxon>
        <taxon>Unidentata</taxon>
        <taxon>Episquamata</taxon>
        <taxon>Toxicofera</taxon>
        <taxon>Anguimorpha</taxon>
        <taxon>Paleoanguimorpha</taxon>
        <taxon>Varanoidea</taxon>
        <taxon>Varanidae</taxon>
        <taxon>Varanus</taxon>
    </lineage>
</organism>
<dbReference type="GO" id="GO:0098978">
    <property type="term" value="C:glutamatergic synapse"/>
    <property type="evidence" value="ECO:0007669"/>
    <property type="project" value="TreeGrafter"/>
</dbReference>
<feature type="region of interest" description="Disordered" evidence="44">
    <location>
        <begin position="121"/>
        <end position="184"/>
    </location>
</feature>
<evidence type="ECO:0000256" key="29">
    <source>
        <dbReference type="ARBA" id="ARBA00034636"/>
    </source>
</evidence>